<dbReference type="OrthoDB" id="8526020at2"/>
<keyword evidence="1" id="KW-0732">Signal</keyword>
<feature type="signal peptide" evidence="1">
    <location>
        <begin position="1"/>
        <end position="20"/>
    </location>
</feature>
<accession>A0A5B8LFH9</accession>
<dbReference type="KEGG" id="spai:FPZ24_02085"/>
<protein>
    <submittedName>
        <fullName evidence="2">DUF3108 domain-containing protein</fullName>
    </submittedName>
</protein>
<evidence type="ECO:0000256" key="1">
    <source>
        <dbReference type="SAM" id="SignalP"/>
    </source>
</evidence>
<dbReference type="AlphaFoldDB" id="A0A5B8LFH9"/>
<dbReference type="RefSeq" id="WP_146569496.1">
    <property type="nucleotide sequence ID" value="NZ_CP042306.1"/>
</dbReference>
<dbReference type="Proteomes" id="UP000315673">
    <property type="component" value="Chromosome"/>
</dbReference>
<name>A0A5B8LFH9_9SPHN</name>
<organism evidence="2 3">
    <name type="scientific">Sphingomonas panacisoli</name>
    <dbReference type="NCBI Taxonomy" id="1813879"/>
    <lineage>
        <taxon>Bacteria</taxon>
        <taxon>Pseudomonadati</taxon>
        <taxon>Pseudomonadota</taxon>
        <taxon>Alphaproteobacteria</taxon>
        <taxon>Sphingomonadales</taxon>
        <taxon>Sphingomonadaceae</taxon>
        <taxon>Sphingomonas</taxon>
    </lineage>
</organism>
<reference evidence="2 3" key="1">
    <citation type="submission" date="2019-07" db="EMBL/GenBank/DDBJ databases">
        <title>Full genome sequence of Sphingomonas sp. 4R-6-7(HKS19).</title>
        <authorList>
            <person name="Im W.-T."/>
        </authorList>
    </citation>
    <scope>NUCLEOTIDE SEQUENCE [LARGE SCALE GENOMIC DNA]</scope>
    <source>
        <strain evidence="2 3">HKS19</strain>
    </source>
</reference>
<evidence type="ECO:0000313" key="2">
    <source>
        <dbReference type="EMBL" id="QDZ06412.1"/>
    </source>
</evidence>
<evidence type="ECO:0000313" key="3">
    <source>
        <dbReference type="Proteomes" id="UP000315673"/>
    </source>
</evidence>
<feature type="chain" id="PRO_5022731181" evidence="1">
    <location>
        <begin position="21"/>
        <end position="262"/>
    </location>
</feature>
<dbReference type="Pfam" id="PF11306">
    <property type="entry name" value="DUF3108"/>
    <property type="match status" value="1"/>
</dbReference>
<dbReference type="EMBL" id="CP042306">
    <property type="protein sequence ID" value="QDZ06412.1"/>
    <property type="molecule type" value="Genomic_DNA"/>
</dbReference>
<sequence length="262" mass="28383">MRAHAVVALAVTLLASSGSAQSTKNCVTRAVGLGDGTVNAARLKPYDNAFTFVTRLENGESLSPGIWTDQLRIRTIDGRQVMVRTQSLAYYNGRVLTSVNVFDPVTFAPISGIINNPDRTLEKWTFTEKTAEVHSTGADGRESVRNVEFAKPAYDFNCCMRSLIPAALPLRVGAVFALPGIVADEGDPDVVTFRVLKREKVKAGYRGMIDAWVVQSPVPGGGEATFWIADTAPYLVHMTLTGVPANKTAEGLHYDQSYDMIG</sequence>
<dbReference type="InterPro" id="IPR021457">
    <property type="entry name" value="DUF3108"/>
</dbReference>
<keyword evidence="3" id="KW-1185">Reference proteome</keyword>
<proteinExistence type="predicted"/>
<gene>
    <name evidence="2" type="ORF">FPZ24_02085</name>
</gene>